<comment type="caution">
    <text evidence="11">The sequence shown here is derived from an EMBL/GenBank/DDBJ whole genome shotgun (WGS) entry which is preliminary data.</text>
</comment>
<dbReference type="SUPFAM" id="SSF48726">
    <property type="entry name" value="Immunoglobulin"/>
    <property type="match status" value="2"/>
</dbReference>
<keyword evidence="5 8" id="KW-0472">Membrane</keyword>
<gene>
    <name evidence="11" type="ORF">ILYODFUR_034160</name>
</gene>
<evidence type="ECO:0000256" key="2">
    <source>
        <dbReference type="ARBA" id="ARBA00022475"/>
    </source>
</evidence>
<dbReference type="InterPro" id="IPR013106">
    <property type="entry name" value="Ig_V-set"/>
</dbReference>
<dbReference type="InterPro" id="IPR052051">
    <property type="entry name" value="TCR_complex_component"/>
</dbReference>
<evidence type="ECO:0000313" key="11">
    <source>
        <dbReference type="EMBL" id="MEQ2234699.1"/>
    </source>
</evidence>
<sequence length="346" mass="38824">MIQLLVTLLLIHQGNMLVTVTTVPLGDPATFTCSFPTEQLTNNELHWYKQGAGDTLTIIVKLRKHAQPAYGTGFSASRVSATNEEDVSSLTIIRTVQEDEGMYHCAIIDWTENAWNGIYLVLEGHSERILNYQVVQEGKVSDPVHESDLVTLQCSVISAFNSNICPEDISVFWFRSKSDKSDPDVIYADGERHDECQKKSEFQRRCVFSKNISRSDTGTYYCAVASCGEIFFGNGTNQQVEQTADPDRNALVITTTCLIISLIVIIVICYRNPRAACKQIKGTESPSSPASHDNMTELREYVAYKNQDLNYASLHFSGGKCTRRTKKKLLDTEKDVFSRCIYQVKV</sequence>
<keyword evidence="8" id="KW-0812">Transmembrane</keyword>
<reference evidence="11 12" key="1">
    <citation type="submission" date="2021-06" db="EMBL/GenBank/DDBJ databases">
        <authorList>
            <person name="Palmer J.M."/>
        </authorList>
    </citation>
    <scope>NUCLEOTIDE SEQUENCE [LARGE SCALE GENOMIC DNA]</scope>
    <source>
        <strain evidence="12">if_2019</strain>
        <tissue evidence="11">Muscle</tissue>
    </source>
</reference>
<keyword evidence="4" id="KW-0391">Immunity</keyword>
<comment type="subcellular location">
    <subcellularLocation>
        <location evidence="1">Cell membrane</location>
    </subcellularLocation>
</comment>
<dbReference type="InterPro" id="IPR013783">
    <property type="entry name" value="Ig-like_fold"/>
</dbReference>
<dbReference type="Pfam" id="PF07686">
    <property type="entry name" value="V-set"/>
    <property type="match status" value="2"/>
</dbReference>
<evidence type="ECO:0000256" key="1">
    <source>
        <dbReference type="ARBA" id="ARBA00004236"/>
    </source>
</evidence>
<dbReference type="PANTHER" id="PTHR19433">
    <property type="entry name" value="T-CELL RECEPTOR ALPHA CHAIN V REGION-RELATED"/>
    <property type="match status" value="1"/>
</dbReference>
<keyword evidence="2" id="KW-1003">Cell membrane</keyword>
<dbReference type="InterPro" id="IPR003599">
    <property type="entry name" value="Ig_sub"/>
</dbReference>
<feature type="transmembrane region" description="Helical" evidence="8">
    <location>
        <begin position="250"/>
        <end position="270"/>
    </location>
</feature>
<evidence type="ECO:0000256" key="8">
    <source>
        <dbReference type="SAM" id="Phobius"/>
    </source>
</evidence>
<feature type="signal peptide" evidence="9">
    <location>
        <begin position="1"/>
        <end position="16"/>
    </location>
</feature>
<feature type="chain" id="PRO_5046042540" description="Ig-like domain-containing protein" evidence="9">
    <location>
        <begin position="17"/>
        <end position="346"/>
    </location>
</feature>
<evidence type="ECO:0000313" key="12">
    <source>
        <dbReference type="Proteomes" id="UP001482620"/>
    </source>
</evidence>
<keyword evidence="3 9" id="KW-0732">Signal</keyword>
<evidence type="ECO:0000259" key="10">
    <source>
        <dbReference type="PROSITE" id="PS50835"/>
    </source>
</evidence>
<dbReference type="CDD" id="cd00099">
    <property type="entry name" value="IgV"/>
    <property type="match status" value="1"/>
</dbReference>
<dbReference type="InterPro" id="IPR007110">
    <property type="entry name" value="Ig-like_dom"/>
</dbReference>
<keyword evidence="8" id="KW-1133">Transmembrane helix</keyword>
<organism evidence="11 12">
    <name type="scientific">Ilyodon furcidens</name>
    <name type="common">goldbreast splitfin</name>
    <dbReference type="NCBI Taxonomy" id="33524"/>
    <lineage>
        <taxon>Eukaryota</taxon>
        <taxon>Metazoa</taxon>
        <taxon>Chordata</taxon>
        <taxon>Craniata</taxon>
        <taxon>Vertebrata</taxon>
        <taxon>Euteleostomi</taxon>
        <taxon>Actinopterygii</taxon>
        <taxon>Neopterygii</taxon>
        <taxon>Teleostei</taxon>
        <taxon>Neoteleostei</taxon>
        <taxon>Acanthomorphata</taxon>
        <taxon>Ovalentaria</taxon>
        <taxon>Atherinomorphae</taxon>
        <taxon>Cyprinodontiformes</taxon>
        <taxon>Goodeidae</taxon>
        <taxon>Ilyodon</taxon>
    </lineage>
</organism>
<dbReference type="Proteomes" id="UP001482620">
    <property type="component" value="Unassembled WGS sequence"/>
</dbReference>
<evidence type="ECO:0000256" key="6">
    <source>
        <dbReference type="ARBA" id="ARBA00023157"/>
    </source>
</evidence>
<dbReference type="PANTHER" id="PTHR19433:SF133">
    <property type="entry name" value="IMMUNE-TYPE RECEPTOR 5 PRECURSOR-RELATED"/>
    <property type="match status" value="1"/>
</dbReference>
<feature type="domain" description="Ig-like" evidence="10">
    <location>
        <begin position="127"/>
        <end position="243"/>
    </location>
</feature>
<proteinExistence type="predicted"/>
<evidence type="ECO:0000256" key="9">
    <source>
        <dbReference type="SAM" id="SignalP"/>
    </source>
</evidence>
<dbReference type="Gene3D" id="2.60.40.10">
    <property type="entry name" value="Immunoglobulins"/>
    <property type="match status" value="2"/>
</dbReference>
<dbReference type="PROSITE" id="PS50835">
    <property type="entry name" value="IG_LIKE"/>
    <property type="match status" value="2"/>
</dbReference>
<evidence type="ECO:0000256" key="3">
    <source>
        <dbReference type="ARBA" id="ARBA00022729"/>
    </source>
</evidence>
<accession>A0ABV0TPJ1</accession>
<name>A0ABV0TPJ1_9TELE</name>
<dbReference type="SMART" id="SM00409">
    <property type="entry name" value="IG"/>
    <property type="match status" value="2"/>
</dbReference>
<keyword evidence="6" id="KW-1015">Disulfide bond</keyword>
<keyword evidence="7" id="KW-0325">Glycoprotein</keyword>
<protein>
    <recommendedName>
        <fullName evidence="10">Ig-like domain-containing protein</fullName>
    </recommendedName>
</protein>
<dbReference type="EMBL" id="JAHRIQ010040813">
    <property type="protein sequence ID" value="MEQ2234699.1"/>
    <property type="molecule type" value="Genomic_DNA"/>
</dbReference>
<evidence type="ECO:0000256" key="5">
    <source>
        <dbReference type="ARBA" id="ARBA00023136"/>
    </source>
</evidence>
<evidence type="ECO:0000256" key="4">
    <source>
        <dbReference type="ARBA" id="ARBA00022859"/>
    </source>
</evidence>
<evidence type="ECO:0000256" key="7">
    <source>
        <dbReference type="ARBA" id="ARBA00023180"/>
    </source>
</evidence>
<feature type="domain" description="Ig-like" evidence="10">
    <location>
        <begin position="26"/>
        <end position="107"/>
    </location>
</feature>
<keyword evidence="12" id="KW-1185">Reference proteome</keyword>
<dbReference type="InterPro" id="IPR036179">
    <property type="entry name" value="Ig-like_dom_sf"/>
</dbReference>